<dbReference type="EMBL" id="KN120511">
    <property type="protein sequence ID" value="KFO38428.1"/>
    <property type="molecule type" value="Genomic_DNA"/>
</dbReference>
<gene>
    <name evidence="1" type="ORF">H920_00162</name>
</gene>
<sequence length="110" mass="12298">MVSGFALPCKVMVYPGKRPESKFTIRASCAGAVAETESTNRMGSNYKRRGQLRTLETEDRWPHECPCSKEDQHVQAQWGSWSQTVLDSGTTSFYLVTFLSGYHSQDQTAG</sequence>
<proteinExistence type="predicted"/>
<evidence type="ECO:0000313" key="1">
    <source>
        <dbReference type="EMBL" id="KFO38428.1"/>
    </source>
</evidence>
<dbReference type="Proteomes" id="UP000028990">
    <property type="component" value="Unassembled WGS sequence"/>
</dbReference>
<protein>
    <submittedName>
        <fullName evidence="1">Uncharacterized protein</fullName>
    </submittedName>
</protein>
<organism evidence="1 2">
    <name type="scientific">Fukomys damarensis</name>
    <name type="common">Damaraland mole rat</name>
    <name type="synonym">Cryptomys damarensis</name>
    <dbReference type="NCBI Taxonomy" id="885580"/>
    <lineage>
        <taxon>Eukaryota</taxon>
        <taxon>Metazoa</taxon>
        <taxon>Chordata</taxon>
        <taxon>Craniata</taxon>
        <taxon>Vertebrata</taxon>
        <taxon>Euteleostomi</taxon>
        <taxon>Mammalia</taxon>
        <taxon>Eutheria</taxon>
        <taxon>Euarchontoglires</taxon>
        <taxon>Glires</taxon>
        <taxon>Rodentia</taxon>
        <taxon>Hystricomorpha</taxon>
        <taxon>Bathyergidae</taxon>
        <taxon>Fukomys</taxon>
    </lineage>
</organism>
<accession>A0A091E6M3</accession>
<dbReference type="AlphaFoldDB" id="A0A091E6M3"/>
<name>A0A091E6M3_FUKDA</name>
<keyword evidence="2" id="KW-1185">Reference proteome</keyword>
<reference evidence="1 2" key="1">
    <citation type="submission" date="2013-11" db="EMBL/GenBank/DDBJ databases">
        <title>The Damaraland mole rat (Fukomys damarensis) genome and evolution of African mole rats.</title>
        <authorList>
            <person name="Gladyshev V.N."/>
            <person name="Fang X."/>
        </authorList>
    </citation>
    <scope>NUCLEOTIDE SEQUENCE [LARGE SCALE GENOMIC DNA]</scope>
    <source>
        <tissue evidence="1">Liver</tissue>
    </source>
</reference>
<evidence type="ECO:0000313" key="2">
    <source>
        <dbReference type="Proteomes" id="UP000028990"/>
    </source>
</evidence>